<feature type="transmembrane region" description="Helical" evidence="1">
    <location>
        <begin position="69"/>
        <end position="87"/>
    </location>
</feature>
<organism evidence="2 3">
    <name type="scientific">Gluconobacter japonicus</name>
    <dbReference type="NCBI Taxonomy" id="376620"/>
    <lineage>
        <taxon>Bacteria</taxon>
        <taxon>Pseudomonadati</taxon>
        <taxon>Pseudomonadota</taxon>
        <taxon>Alphaproteobacteria</taxon>
        <taxon>Acetobacterales</taxon>
        <taxon>Acetobacteraceae</taxon>
        <taxon>Gluconobacter</taxon>
    </lineage>
</organism>
<feature type="transmembrane region" description="Helical" evidence="1">
    <location>
        <begin position="94"/>
        <end position="116"/>
    </location>
</feature>
<feature type="transmembrane region" description="Helical" evidence="1">
    <location>
        <begin position="21"/>
        <end position="49"/>
    </location>
</feature>
<keyword evidence="1" id="KW-0812">Transmembrane</keyword>
<evidence type="ECO:0000313" key="2">
    <source>
        <dbReference type="EMBL" id="GLQ59386.1"/>
    </source>
</evidence>
<accession>A0ABQ5WIM2</accession>
<dbReference type="Pfam" id="PF04241">
    <property type="entry name" value="DUF423"/>
    <property type="match status" value="1"/>
</dbReference>
<protein>
    <recommendedName>
        <fullName evidence="4">DUF423 domain-containing protein</fullName>
    </recommendedName>
</protein>
<sequence>MFRNTSWYIQRMSANPRLPALSGIFRFCFVSGALGGAGGLVLGTLASHLPDAAFAVPNGRGVLHTGVEILMWHAIALCALTLGAPLLGGRLVRLACLTMALGTILFCAPVTLYALFDLKIGTLSVARIAPYGGTLLIISWLLTAASGLRKASSDTL</sequence>
<keyword evidence="3" id="KW-1185">Reference proteome</keyword>
<name>A0ABQ5WIM2_GLUJA</name>
<dbReference type="EMBL" id="BSNT01000020">
    <property type="protein sequence ID" value="GLQ59386.1"/>
    <property type="molecule type" value="Genomic_DNA"/>
</dbReference>
<feature type="transmembrane region" description="Helical" evidence="1">
    <location>
        <begin position="128"/>
        <end position="148"/>
    </location>
</feature>
<evidence type="ECO:0000256" key="1">
    <source>
        <dbReference type="SAM" id="Phobius"/>
    </source>
</evidence>
<keyword evidence="1" id="KW-1133">Transmembrane helix</keyword>
<gene>
    <name evidence="2" type="ORF">GCM10010937_11890</name>
</gene>
<dbReference type="Proteomes" id="UP001156613">
    <property type="component" value="Unassembled WGS sequence"/>
</dbReference>
<dbReference type="InterPro" id="IPR006696">
    <property type="entry name" value="DUF423"/>
</dbReference>
<proteinExistence type="predicted"/>
<reference evidence="3" key="1">
    <citation type="journal article" date="2019" name="Int. J. Syst. Evol. Microbiol.">
        <title>The Global Catalogue of Microorganisms (GCM) 10K type strain sequencing project: providing services to taxonomists for standard genome sequencing and annotation.</title>
        <authorList>
            <consortium name="The Broad Institute Genomics Platform"/>
            <consortium name="The Broad Institute Genome Sequencing Center for Infectious Disease"/>
            <person name="Wu L."/>
            <person name="Ma J."/>
        </authorList>
    </citation>
    <scope>NUCLEOTIDE SEQUENCE [LARGE SCALE GENOMIC DNA]</scope>
    <source>
        <strain evidence="3">NBRC 3271</strain>
    </source>
</reference>
<evidence type="ECO:0000313" key="3">
    <source>
        <dbReference type="Proteomes" id="UP001156613"/>
    </source>
</evidence>
<comment type="caution">
    <text evidence="2">The sequence shown here is derived from an EMBL/GenBank/DDBJ whole genome shotgun (WGS) entry which is preliminary data.</text>
</comment>
<evidence type="ECO:0008006" key="4">
    <source>
        <dbReference type="Google" id="ProtNLM"/>
    </source>
</evidence>
<keyword evidence="1" id="KW-0472">Membrane</keyword>